<dbReference type="EMBL" id="LANT01000001">
    <property type="protein sequence ID" value="KJV68574.1"/>
    <property type="molecule type" value="Genomic_DNA"/>
</dbReference>
<comment type="caution">
    <text evidence="1">The sequence shown here is derived from an EMBL/GenBank/DDBJ whole genome shotgun (WGS) entry which is preliminary data.</text>
</comment>
<dbReference type="PATRIC" id="fig|1359161.3.peg.324"/>
<dbReference type="AlphaFoldDB" id="A0A0F3NNV6"/>
<protein>
    <submittedName>
        <fullName evidence="1">Uncharacterized protein</fullName>
    </submittedName>
</protein>
<evidence type="ECO:0000313" key="1">
    <source>
        <dbReference type="EMBL" id="KJV68574.1"/>
    </source>
</evidence>
<organism evidence="1 2">
    <name type="scientific">Anaplasma phagocytophilum str. NCH-1</name>
    <dbReference type="NCBI Taxonomy" id="1359161"/>
    <lineage>
        <taxon>Bacteria</taxon>
        <taxon>Pseudomonadati</taxon>
        <taxon>Pseudomonadota</taxon>
        <taxon>Alphaproteobacteria</taxon>
        <taxon>Rickettsiales</taxon>
        <taxon>Anaplasmataceae</taxon>
        <taxon>Anaplasma</taxon>
        <taxon>phagocytophilum group</taxon>
    </lineage>
</organism>
<dbReference type="Proteomes" id="UP000033754">
    <property type="component" value="Unassembled WGS sequence"/>
</dbReference>
<gene>
    <name evidence="1" type="ORF">EPHNCH_0313</name>
</gene>
<sequence length="67" mass="7462">MLGFLGLSCQSIELRFRGILLFTARLVIFYLASLKVLTAHRAELYGSVLGSCVDSCLIEEVIYTVFT</sequence>
<evidence type="ECO:0000313" key="2">
    <source>
        <dbReference type="Proteomes" id="UP000033754"/>
    </source>
</evidence>
<proteinExistence type="predicted"/>
<name>A0A0F3NNV6_ANAPH</name>
<reference evidence="1 2" key="1">
    <citation type="submission" date="2015-01" db="EMBL/GenBank/DDBJ databases">
        <title>Genome Sequencing of Rickettsiales.</title>
        <authorList>
            <person name="Daugherty S.C."/>
            <person name="Su Q."/>
            <person name="Abolude K."/>
            <person name="Beier-Sexton M."/>
            <person name="Carlyon J.A."/>
            <person name="Carter R."/>
            <person name="Day N.P."/>
            <person name="Dumler S.J."/>
            <person name="Dyachenko V."/>
            <person name="Godinez A."/>
            <person name="Kurtti T.J."/>
            <person name="Lichay M."/>
            <person name="Mullins K.E."/>
            <person name="Ott S."/>
            <person name="Pappas-Brown V."/>
            <person name="Paris D.H."/>
            <person name="Patel P."/>
            <person name="Richards A.L."/>
            <person name="Sadzewicz L."/>
            <person name="Sears K."/>
            <person name="Seidman D."/>
            <person name="Sengamalay N."/>
            <person name="Stenos J."/>
            <person name="Tallon L.J."/>
            <person name="Vincent G."/>
            <person name="Fraser C.M."/>
            <person name="Munderloh U."/>
            <person name="Dunning-Hotopp J.C."/>
        </authorList>
    </citation>
    <scope>NUCLEOTIDE SEQUENCE [LARGE SCALE GENOMIC DNA]</scope>
    <source>
        <strain evidence="1 2">NCH-1</strain>
    </source>
</reference>
<accession>A0A0F3NNV6</accession>